<feature type="region of interest" description="Disordered" evidence="1">
    <location>
        <begin position="1"/>
        <end position="30"/>
    </location>
</feature>
<dbReference type="SUPFAM" id="SSF52113">
    <property type="entry name" value="BRCT domain"/>
    <property type="match status" value="1"/>
</dbReference>
<evidence type="ECO:0000259" key="3">
    <source>
        <dbReference type="PROSITE" id="PS51038"/>
    </source>
</evidence>
<dbReference type="AlphaFoldDB" id="A0AAW1NTP3"/>
<dbReference type="EMBL" id="JALJOQ010000096">
    <property type="protein sequence ID" value="KAK9798608.1"/>
    <property type="molecule type" value="Genomic_DNA"/>
</dbReference>
<dbReference type="PROSITE" id="PS51038">
    <property type="entry name" value="BAH"/>
    <property type="match status" value="1"/>
</dbReference>
<gene>
    <name evidence="4" type="ORF">WJX73_008832</name>
</gene>
<evidence type="ECO:0000256" key="1">
    <source>
        <dbReference type="SAM" id="MobiDB-lite"/>
    </source>
</evidence>
<dbReference type="PROSITE" id="PS50172">
    <property type="entry name" value="BRCT"/>
    <property type="match status" value="1"/>
</dbReference>
<evidence type="ECO:0008006" key="6">
    <source>
        <dbReference type="Google" id="ProtNLM"/>
    </source>
</evidence>
<accession>A0AAW1NTP3</accession>
<feature type="domain" description="BAH" evidence="3">
    <location>
        <begin position="610"/>
        <end position="732"/>
    </location>
</feature>
<dbReference type="Pfam" id="PF01426">
    <property type="entry name" value="BAH"/>
    <property type="match status" value="1"/>
</dbReference>
<feature type="compositionally biased region" description="Basic and acidic residues" evidence="1">
    <location>
        <begin position="566"/>
        <end position="577"/>
    </location>
</feature>
<dbReference type="InterPro" id="IPR001357">
    <property type="entry name" value="BRCT_dom"/>
</dbReference>
<organism evidence="4 5">
    <name type="scientific">Symbiochloris irregularis</name>
    <dbReference type="NCBI Taxonomy" id="706552"/>
    <lineage>
        <taxon>Eukaryota</taxon>
        <taxon>Viridiplantae</taxon>
        <taxon>Chlorophyta</taxon>
        <taxon>core chlorophytes</taxon>
        <taxon>Trebouxiophyceae</taxon>
        <taxon>Trebouxiales</taxon>
        <taxon>Trebouxiaceae</taxon>
        <taxon>Symbiochloris</taxon>
    </lineage>
</organism>
<dbReference type="InterPro" id="IPR036420">
    <property type="entry name" value="BRCT_dom_sf"/>
</dbReference>
<protein>
    <recommendedName>
        <fullName evidence="6">BRCT domain-containing protein</fullName>
    </recommendedName>
</protein>
<dbReference type="Proteomes" id="UP001465755">
    <property type="component" value="Unassembled WGS sequence"/>
</dbReference>
<dbReference type="GO" id="GO:0003682">
    <property type="term" value="F:chromatin binding"/>
    <property type="evidence" value="ECO:0007669"/>
    <property type="project" value="InterPro"/>
</dbReference>
<feature type="compositionally biased region" description="Basic residues" evidence="1">
    <location>
        <begin position="552"/>
        <end position="565"/>
    </location>
</feature>
<dbReference type="Gene3D" id="2.30.30.490">
    <property type="match status" value="1"/>
</dbReference>
<dbReference type="InterPro" id="IPR043151">
    <property type="entry name" value="BAH_sf"/>
</dbReference>
<feature type="compositionally biased region" description="Low complexity" evidence="1">
    <location>
        <begin position="527"/>
        <end position="540"/>
    </location>
</feature>
<feature type="region of interest" description="Disordered" evidence="1">
    <location>
        <begin position="77"/>
        <end position="132"/>
    </location>
</feature>
<evidence type="ECO:0000313" key="5">
    <source>
        <dbReference type="Proteomes" id="UP001465755"/>
    </source>
</evidence>
<feature type="region of interest" description="Disordered" evidence="1">
    <location>
        <begin position="490"/>
        <end position="586"/>
    </location>
</feature>
<feature type="compositionally biased region" description="Low complexity" evidence="1">
    <location>
        <begin position="282"/>
        <end position="299"/>
    </location>
</feature>
<reference evidence="4 5" key="1">
    <citation type="journal article" date="2024" name="Nat. Commun.">
        <title>Phylogenomics reveals the evolutionary origins of lichenization in chlorophyte algae.</title>
        <authorList>
            <person name="Puginier C."/>
            <person name="Libourel C."/>
            <person name="Otte J."/>
            <person name="Skaloud P."/>
            <person name="Haon M."/>
            <person name="Grisel S."/>
            <person name="Petersen M."/>
            <person name="Berrin J.G."/>
            <person name="Delaux P.M."/>
            <person name="Dal Grande F."/>
            <person name="Keller J."/>
        </authorList>
    </citation>
    <scope>NUCLEOTIDE SEQUENCE [LARGE SCALE GENOMIC DNA]</scope>
    <source>
        <strain evidence="4 5">SAG 2036</strain>
    </source>
</reference>
<comment type="caution">
    <text evidence="4">The sequence shown here is derived from an EMBL/GenBank/DDBJ whole genome shotgun (WGS) entry which is preliminary data.</text>
</comment>
<dbReference type="SMART" id="SM00292">
    <property type="entry name" value="BRCT"/>
    <property type="match status" value="1"/>
</dbReference>
<keyword evidence="5" id="KW-1185">Reference proteome</keyword>
<feature type="compositionally biased region" description="Polar residues" evidence="1">
    <location>
        <begin position="104"/>
        <end position="120"/>
    </location>
</feature>
<dbReference type="InterPro" id="IPR001025">
    <property type="entry name" value="BAH_dom"/>
</dbReference>
<dbReference type="CDD" id="cd00027">
    <property type="entry name" value="BRCT"/>
    <property type="match status" value="1"/>
</dbReference>
<evidence type="ECO:0000313" key="4">
    <source>
        <dbReference type="EMBL" id="KAK9798608.1"/>
    </source>
</evidence>
<dbReference type="Gene3D" id="3.40.50.10190">
    <property type="entry name" value="BRCT domain"/>
    <property type="match status" value="1"/>
</dbReference>
<sequence length="733" mass="78438">MHAHFAYRRAQPAGQARSERSLPAPEPASRTAAAVQARLQATVEADQPAETAIRAGPQCHHQELRAHAVNYERAPSEEALPAGNAGAHGKPAALNAPRPRPAMVSSTSDPYRYPESQTPRDYQLPTPAINLGPLSGKFEGEAEVGVEGAGAMEGEMVEFSKAISGRKVSAAHAGTAIQDGGENYQPGFAMMTLMMAASTVTTHTRVTWTTRMQQLNALQPQAPCIPAVPIAYGPDAETPARKKATVKLGCSKCRYSRNGCGKCRPAGMVVTPLLRGRKRIRPSSAAEPSSEEPSPVHAPAPKRLRTGLEQPQQRTAQHEILPAAAAAAGAHHAQRRQLGPPHIFGNQAFLLSGFDNAERQQLQKDAKLHGGRILQSISACMEGSLEGCRVVVLASDGAKQTTKQMYGAVCGHAIARAEWLRASRLLHLAGAAQVIADTSLAFSPSASPAGGLDLIVTHPEHRDAVAAQAAGIPVRDTLWINKALMDRKLPEPLPQPASAPALPSVSEACDLGPPSQDWANPPPPPSAAAAPPAHDNAPTAQAENHAGGHGTPRARRGSSRKRKAHRQEEQGVVEKGRQAAGPLRWIGSPCTAPARGAQRTFYKAFMLDNTEVRSGDVVRLKPALGGEAGAIVQLETLWSERLASGRDCMLATARRFQRPEDTMFVSTKDPMELFATNQQEERLKLSHVLAPCPIQMRQPPIPTEGGSDLADENVHFCMYHFDHRNNSLRPLNQ</sequence>
<name>A0AAW1NTP3_9CHLO</name>
<proteinExistence type="predicted"/>
<feature type="region of interest" description="Disordered" evidence="1">
    <location>
        <begin position="274"/>
        <end position="302"/>
    </location>
</feature>
<evidence type="ECO:0000259" key="2">
    <source>
        <dbReference type="PROSITE" id="PS50172"/>
    </source>
</evidence>
<feature type="domain" description="BRCT" evidence="2">
    <location>
        <begin position="339"/>
        <end position="420"/>
    </location>
</feature>